<gene>
    <name evidence="1" type="ORF">WI372_06145</name>
</gene>
<sequence>MRRGELGRLLTGVAAGAVLGWLWRAAGERSRGAGGSAEAPVDEGWSERWGDRMDAAVDAAAQSIRSVSARWRERPPLDESAARAGLAAIEGTSGVRFQVLGAGIVELSGEASEGPATEAVRHLRGLPGVRAVVNRIWTPSSADPRQIDGLPGFG</sequence>
<dbReference type="RefSeq" id="WP_405274686.1">
    <property type="nucleotide sequence ID" value="NZ_CP144380.1"/>
</dbReference>
<protein>
    <recommendedName>
        <fullName evidence="3">BON domain-containing protein</fullName>
    </recommendedName>
</protein>
<organism evidence="1 2">
    <name type="scientific">Gaopeijia maritima</name>
    <dbReference type="NCBI Taxonomy" id="3119007"/>
    <lineage>
        <taxon>Bacteria</taxon>
        <taxon>Pseudomonadati</taxon>
        <taxon>Gemmatimonadota</taxon>
        <taxon>Longimicrobiia</taxon>
        <taxon>Gaopeijiales</taxon>
        <taxon>Gaopeijiaceae</taxon>
        <taxon>Gaopeijia</taxon>
    </lineage>
</organism>
<keyword evidence="2" id="KW-1185">Reference proteome</keyword>
<comment type="caution">
    <text evidence="1">The sequence shown here is derived from an EMBL/GenBank/DDBJ whole genome shotgun (WGS) entry which is preliminary data.</text>
</comment>
<name>A0ABU9E740_9BACT</name>
<dbReference type="Proteomes" id="UP001484239">
    <property type="component" value="Unassembled WGS sequence"/>
</dbReference>
<dbReference type="EMBL" id="JBBHLI010000002">
    <property type="protein sequence ID" value="MEK9500550.1"/>
    <property type="molecule type" value="Genomic_DNA"/>
</dbReference>
<accession>A0ABU9E740</accession>
<evidence type="ECO:0000313" key="2">
    <source>
        <dbReference type="Proteomes" id="UP001484239"/>
    </source>
</evidence>
<evidence type="ECO:0000313" key="1">
    <source>
        <dbReference type="EMBL" id="MEK9500550.1"/>
    </source>
</evidence>
<proteinExistence type="predicted"/>
<reference evidence="1 2" key="1">
    <citation type="submission" date="2024-02" db="EMBL/GenBank/DDBJ databases">
        <title>A novel Gemmatimonadota bacterium.</title>
        <authorList>
            <person name="Du Z.-J."/>
            <person name="Ye Y.-Q."/>
        </authorList>
    </citation>
    <scope>NUCLEOTIDE SEQUENCE [LARGE SCALE GENOMIC DNA]</scope>
    <source>
        <strain evidence="1 2">DH-20</strain>
    </source>
</reference>
<evidence type="ECO:0008006" key="3">
    <source>
        <dbReference type="Google" id="ProtNLM"/>
    </source>
</evidence>